<evidence type="ECO:0000313" key="12">
    <source>
        <dbReference type="Proteomes" id="UP000808349"/>
    </source>
</evidence>
<evidence type="ECO:0000256" key="3">
    <source>
        <dbReference type="ARBA" id="ARBA00006669"/>
    </source>
</evidence>
<evidence type="ECO:0000256" key="7">
    <source>
        <dbReference type="ARBA" id="ARBA00022692"/>
    </source>
</evidence>
<comment type="caution">
    <text evidence="11">The sequence shown here is derived from an EMBL/GenBank/DDBJ whole genome shotgun (WGS) entry which is preliminary data.</text>
</comment>
<sequence>MSYFYIDNTFFTLLDYPISYLEFFGTIAGIIAVWLAAKSNILTWPIGLINISLFFIIFFQVQLYSDMFLQVYFFGISIYGWYNWIYEKKINIPIKVLELKYILFLTIGTLGLSLIFGFFIKNIHSIWPQVFTKPAAYPYTDSFVTIASIVANTLLAKRYFENWIIWIIVDIICIFLYAFKEIIFVSFEFFIFLLIAIYGHWSWWREYKLGKV</sequence>
<feature type="transmembrane region" description="Helical" evidence="10">
    <location>
        <begin position="20"/>
        <end position="37"/>
    </location>
</feature>
<accession>A0A9D7SDH5</accession>
<dbReference type="AlphaFoldDB" id="A0A9D7SDH5"/>
<comment type="similarity">
    <text evidence="3">Belongs to the nicotinamide ribonucleoside (NR) uptake permease (TC 4.B.1) family.</text>
</comment>
<organism evidence="11 12">
    <name type="scientific">Candidatus Defluviibacterium haderslevense</name>
    <dbReference type="NCBI Taxonomy" id="2981993"/>
    <lineage>
        <taxon>Bacteria</taxon>
        <taxon>Pseudomonadati</taxon>
        <taxon>Bacteroidota</taxon>
        <taxon>Saprospiria</taxon>
        <taxon>Saprospirales</taxon>
        <taxon>Saprospiraceae</taxon>
        <taxon>Candidatus Defluviibacterium</taxon>
    </lineage>
</organism>
<keyword evidence="8 10" id="KW-1133">Transmembrane helix</keyword>
<keyword evidence="9 10" id="KW-0472">Membrane</keyword>
<dbReference type="Pfam" id="PF04973">
    <property type="entry name" value="NMN_transporter"/>
    <property type="match status" value="1"/>
</dbReference>
<keyword evidence="5" id="KW-0813">Transport</keyword>
<proteinExistence type="inferred from homology"/>
<evidence type="ECO:0000313" key="11">
    <source>
        <dbReference type="EMBL" id="MBK9719632.1"/>
    </source>
</evidence>
<dbReference type="GO" id="GO:0005886">
    <property type="term" value="C:plasma membrane"/>
    <property type="evidence" value="ECO:0007669"/>
    <property type="project" value="UniProtKB-SubCell"/>
</dbReference>
<keyword evidence="6" id="KW-1003">Cell membrane</keyword>
<evidence type="ECO:0000256" key="10">
    <source>
        <dbReference type="SAM" id="Phobius"/>
    </source>
</evidence>
<comment type="function">
    <text evidence="1">Required for nicotinamide riboside transport across the inner membrane.</text>
</comment>
<evidence type="ECO:0000256" key="4">
    <source>
        <dbReference type="ARBA" id="ARBA00017522"/>
    </source>
</evidence>
<evidence type="ECO:0000256" key="1">
    <source>
        <dbReference type="ARBA" id="ARBA00002672"/>
    </source>
</evidence>
<evidence type="ECO:0000256" key="9">
    <source>
        <dbReference type="ARBA" id="ARBA00023136"/>
    </source>
</evidence>
<dbReference type="PANTHER" id="PTHR36122">
    <property type="entry name" value="NICOTINAMIDE RIBOSIDE TRANSPORTER PNUC"/>
    <property type="match status" value="1"/>
</dbReference>
<evidence type="ECO:0000256" key="5">
    <source>
        <dbReference type="ARBA" id="ARBA00022448"/>
    </source>
</evidence>
<feature type="transmembrane region" description="Helical" evidence="10">
    <location>
        <begin position="163"/>
        <end position="179"/>
    </location>
</feature>
<feature type="transmembrane region" description="Helical" evidence="10">
    <location>
        <begin position="136"/>
        <end position="156"/>
    </location>
</feature>
<dbReference type="Proteomes" id="UP000808349">
    <property type="component" value="Unassembled WGS sequence"/>
</dbReference>
<feature type="transmembrane region" description="Helical" evidence="10">
    <location>
        <begin position="67"/>
        <end position="86"/>
    </location>
</feature>
<dbReference type="EMBL" id="JADKFW010000021">
    <property type="protein sequence ID" value="MBK9719632.1"/>
    <property type="molecule type" value="Genomic_DNA"/>
</dbReference>
<name>A0A9D7SDH5_9BACT</name>
<evidence type="ECO:0000256" key="8">
    <source>
        <dbReference type="ARBA" id="ARBA00022989"/>
    </source>
</evidence>
<feature type="transmembrane region" description="Helical" evidence="10">
    <location>
        <begin position="98"/>
        <end position="120"/>
    </location>
</feature>
<dbReference type="InterPro" id="IPR006419">
    <property type="entry name" value="NMN_transpt_PnuC"/>
</dbReference>
<dbReference type="PANTHER" id="PTHR36122:SF2">
    <property type="entry name" value="NICOTINAMIDE RIBOSIDE TRANSPORTER PNUC"/>
    <property type="match status" value="1"/>
</dbReference>
<protein>
    <recommendedName>
        <fullName evidence="4">Nicotinamide riboside transporter PnuC</fullName>
    </recommendedName>
</protein>
<evidence type="ECO:0000256" key="2">
    <source>
        <dbReference type="ARBA" id="ARBA00004651"/>
    </source>
</evidence>
<dbReference type="NCBIfam" id="TIGR01528">
    <property type="entry name" value="NMN_trans_PnuC"/>
    <property type="match status" value="1"/>
</dbReference>
<feature type="transmembrane region" description="Helical" evidence="10">
    <location>
        <begin position="185"/>
        <end position="204"/>
    </location>
</feature>
<dbReference type="GO" id="GO:0034257">
    <property type="term" value="F:nicotinamide riboside transmembrane transporter activity"/>
    <property type="evidence" value="ECO:0007669"/>
    <property type="project" value="InterPro"/>
</dbReference>
<comment type="subcellular location">
    <subcellularLocation>
        <location evidence="2">Cell membrane</location>
        <topology evidence="2">Multi-pass membrane protein</topology>
    </subcellularLocation>
</comment>
<gene>
    <name evidence="11" type="ORF">IPO85_19365</name>
</gene>
<reference evidence="11 12" key="1">
    <citation type="submission" date="2020-10" db="EMBL/GenBank/DDBJ databases">
        <title>Connecting structure to function with the recovery of over 1000 high-quality activated sludge metagenome-assembled genomes encoding full-length rRNA genes using long-read sequencing.</title>
        <authorList>
            <person name="Singleton C.M."/>
            <person name="Petriglieri F."/>
            <person name="Kristensen J.M."/>
            <person name="Kirkegaard R.H."/>
            <person name="Michaelsen T.Y."/>
            <person name="Andersen M.H."/>
            <person name="Karst S.M."/>
            <person name="Dueholm M.S."/>
            <person name="Nielsen P.H."/>
            <person name="Albertsen M."/>
        </authorList>
    </citation>
    <scope>NUCLEOTIDE SEQUENCE [LARGE SCALE GENOMIC DNA]</scope>
    <source>
        <strain evidence="11">Ribe_18-Q3-R11-54_BAT3C.373</strain>
    </source>
</reference>
<keyword evidence="7 10" id="KW-0812">Transmembrane</keyword>
<feature type="transmembrane region" description="Helical" evidence="10">
    <location>
        <begin position="44"/>
        <end position="61"/>
    </location>
</feature>
<evidence type="ECO:0000256" key="6">
    <source>
        <dbReference type="ARBA" id="ARBA00022475"/>
    </source>
</evidence>